<evidence type="ECO:0000259" key="6">
    <source>
        <dbReference type="Pfam" id="PF25967"/>
    </source>
</evidence>
<dbReference type="PANTHER" id="PTHR30469">
    <property type="entry name" value="MULTIDRUG RESISTANCE PROTEIN MDTA"/>
    <property type="match status" value="1"/>
</dbReference>
<evidence type="ECO:0000259" key="7">
    <source>
        <dbReference type="Pfam" id="PF25973"/>
    </source>
</evidence>
<feature type="signal peptide" evidence="4">
    <location>
        <begin position="1"/>
        <end position="20"/>
    </location>
</feature>
<dbReference type="GO" id="GO:0015562">
    <property type="term" value="F:efflux transmembrane transporter activity"/>
    <property type="evidence" value="ECO:0007669"/>
    <property type="project" value="TreeGrafter"/>
</dbReference>
<feature type="region of interest" description="Disordered" evidence="3">
    <location>
        <begin position="344"/>
        <end position="368"/>
    </location>
</feature>
<dbReference type="InterPro" id="IPR058792">
    <property type="entry name" value="Beta-barrel_RND_2"/>
</dbReference>
<evidence type="ECO:0000313" key="9">
    <source>
        <dbReference type="Proteomes" id="UP000823612"/>
    </source>
</evidence>
<feature type="domain" description="CusB-like beta-barrel" evidence="5">
    <location>
        <begin position="194"/>
        <end position="263"/>
    </location>
</feature>
<protein>
    <submittedName>
        <fullName evidence="8">Efflux RND transporter periplasmic adaptor subunit</fullName>
    </submittedName>
</protein>
<feature type="compositionally biased region" description="Basic and acidic residues" evidence="3">
    <location>
        <begin position="355"/>
        <end position="368"/>
    </location>
</feature>
<evidence type="ECO:0000256" key="4">
    <source>
        <dbReference type="SAM" id="SignalP"/>
    </source>
</evidence>
<dbReference type="InterPro" id="IPR058627">
    <property type="entry name" value="MdtA-like_C"/>
</dbReference>
<keyword evidence="2" id="KW-0175">Coiled coil</keyword>
<dbReference type="Gene3D" id="2.40.50.100">
    <property type="match status" value="1"/>
</dbReference>
<dbReference type="NCBIfam" id="TIGR01730">
    <property type="entry name" value="RND_mfp"/>
    <property type="match status" value="1"/>
</dbReference>
<gene>
    <name evidence="8" type="ORF">IAB08_04250</name>
</gene>
<proteinExistence type="inferred from homology"/>
<dbReference type="EMBL" id="JADIMZ010000062">
    <property type="protein sequence ID" value="MBO8432488.1"/>
    <property type="molecule type" value="Genomic_DNA"/>
</dbReference>
<dbReference type="Pfam" id="PF25954">
    <property type="entry name" value="Beta-barrel_RND_2"/>
    <property type="match status" value="1"/>
</dbReference>
<dbReference type="Gene3D" id="1.10.287.470">
    <property type="entry name" value="Helix hairpin bin"/>
    <property type="match status" value="1"/>
</dbReference>
<comment type="caution">
    <text evidence="8">The sequence shown here is derived from an EMBL/GenBank/DDBJ whole genome shotgun (WGS) entry which is preliminary data.</text>
</comment>
<dbReference type="SUPFAM" id="SSF111369">
    <property type="entry name" value="HlyD-like secretion proteins"/>
    <property type="match status" value="1"/>
</dbReference>
<dbReference type="GO" id="GO:1990281">
    <property type="term" value="C:efflux pump complex"/>
    <property type="evidence" value="ECO:0007669"/>
    <property type="project" value="TreeGrafter"/>
</dbReference>
<feature type="chain" id="PRO_5038454878" evidence="4">
    <location>
        <begin position="21"/>
        <end position="368"/>
    </location>
</feature>
<evidence type="ECO:0000259" key="5">
    <source>
        <dbReference type="Pfam" id="PF25954"/>
    </source>
</evidence>
<sequence length="368" mass="39846">MRTHYLIILCCAFLGLLSCAEKKPRQENAQAALVPVTVVPVGIDTNLRTSSYVGTVEADKSATLSARYPGRLDSLKVKAGDEVKQGQVLAVISSQSVESSLKMTEATLAQAEDGYRRVLQVHESGSIADVQLVEVQSKLAQARAAAEAARQAAEDCRVKAPFDGVVGDLQIEEGVEVSPLQPLMRVMDISTVKVRFPVPESEIGKLQVGDEAAVEIPALDNHRFRARMMEKGMTASLLSHTYDCKLEPLDSVQGLMPGMVGKVYMDVLYDRGVVIPASTVQMDAQGKYVWVVNPERKVEKRYVEVAGFSGKGVIVSNGFESDDLLIVEGSRKVSTGMQVEVRMAQSAESQSAAKPSEESQSRSKLGKE</sequence>
<feature type="domain" description="CzcB-like barrel-sandwich hybrid" evidence="7">
    <location>
        <begin position="61"/>
        <end position="188"/>
    </location>
</feature>
<reference evidence="8" key="2">
    <citation type="journal article" date="2021" name="PeerJ">
        <title>Extensive microbial diversity within the chicken gut microbiome revealed by metagenomics and culture.</title>
        <authorList>
            <person name="Gilroy R."/>
            <person name="Ravi A."/>
            <person name="Getino M."/>
            <person name="Pursley I."/>
            <person name="Horton D.L."/>
            <person name="Alikhan N.F."/>
            <person name="Baker D."/>
            <person name="Gharbi K."/>
            <person name="Hall N."/>
            <person name="Watson M."/>
            <person name="Adriaenssens E.M."/>
            <person name="Foster-Nyarko E."/>
            <person name="Jarju S."/>
            <person name="Secka A."/>
            <person name="Antonio M."/>
            <person name="Oren A."/>
            <person name="Chaudhuri R.R."/>
            <person name="La Ragione R."/>
            <person name="Hildebrand F."/>
            <person name="Pallen M.J."/>
        </authorList>
    </citation>
    <scope>NUCLEOTIDE SEQUENCE</scope>
    <source>
        <strain evidence="8">2889</strain>
    </source>
</reference>
<evidence type="ECO:0000256" key="2">
    <source>
        <dbReference type="SAM" id="Coils"/>
    </source>
</evidence>
<dbReference type="InterPro" id="IPR058647">
    <property type="entry name" value="BSH_CzcB-like"/>
</dbReference>
<keyword evidence="4" id="KW-0732">Signal</keyword>
<dbReference type="InterPro" id="IPR006143">
    <property type="entry name" value="RND_pump_MFP"/>
</dbReference>
<dbReference type="Gene3D" id="2.40.420.20">
    <property type="match status" value="1"/>
</dbReference>
<dbReference type="Pfam" id="PF25973">
    <property type="entry name" value="BSH_CzcB"/>
    <property type="match status" value="1"/>
</dbReference>
<feature type="coiled-coil region" evidence="2">
    <location>
        <begin position="132"/>
        <end position="159"/>
    </location>
</feature>
<evidence type="ECO:0000256" key="3">
    <source>
        <dbReference type="SAM" id="MobiDB-lite"/>
    </source>
</evidence>
<dbReference type="Proteomes" id="UP000823612">
    <property type="component" value="Unassembled WGS sequence"/>
</dbReference>
<dbReference type="Pfam" id="PF25967">
    <property type="entry name" value="RND-MFP_C"/>
    <property type="match status" value="1"/>
</dbReference>
<dbReference type="PROSITE" id="PS51257">
    <property type="entry name" value="PROKAR_LIPOPROTEIN"/>
    <property type="match status" value="1"/>
</dbReference>
<evidence type="ECO:0000313" key="8">
    <source>
        <dbReference type="EMBL" id="MBO8432488.1"/>
    </source>
</evidence>
<evidence type="ECO:0000256" key="1">
    <source>
        <dbReference type="ARBA" id="ARBA00009477"/>
    </source>
</evidence>
<reference evidence="8" key="1">
    <citation type="submission" date="2020-10" db="EMBL/GenBank/DDBJ databases">
        <authorList>
            <person name="Gilroy R."/>
        </authorList>
    </citation>
    <scope>NUCLEOTIDE SEQUENCE</scope>
    <source>
        <strain evidence="8">2889</strain>
    </source>
</reference>
<dbReference type="PANTHER" id="PTHR30469:SF20">
    <property type="entry name" value="EFFLUX RND TRANSPORTER PERIPLASMIC ADAPTOR SUBUNIT"/>
    <property type="match status" value="1"/>
</dbReference>
<feature type="domain" description="Multidrug resistance protein MdtA-like C-terminal permuted SH3" evidence="6">
    <location>
        <begin position="273"/>
        <end position="330"/>
    </location>
</feature>
<comment type="similarity">
    <text evidence="1">Belongs to the membrane fusion protein (MFP) (TC 8.A.1) family.</text>
</comment>
<name>A0A9D9H2K1_9BACT</name>
<accession>A0A9D9H2K1</accession>
<dbReference type="AlphaFoldDB" id="A0A9D9H2K1"/>
<organism evidence="8 9">
    <name type="scientific">Candidatus Pullibacteroides excrementavium</name>
    <dbReference type="NCBI Taxonomy" id="2840905"/>
    <lineage>
        <taxon>Bacteria</taxon>
        <taxon>Pseudomonadati</taxon>
        <taxon>Bacteroidota</taxon>
        <taxon>Bacteroidia</taxon>
        <taxon>Bacteroidales</taxon>
        <taxon>Candidatus Pullibacteroides</taxon>
    </lineage>
</organism>
<dbReference type="Gene3D" id="2.40.30.170">
    <property type="match status" value="1"/>
</dbReference>